<dbReference type="PANTHER" id="PTHR11766:SF0">
    <property type="entry name" value="TYROSINE--TRNA LIGASE, MITOCHONDRIAL"/>
    <property type="match status" value="1"/>
</dbReference>
<dbReference type="GO" id="GO:0004831">
    <property type="term" value="F:tyrosine-tRNA ligase activity"/>
    <property type="evidence" value="ECO:0007669"/>
    <property type="project" value="UniProtKB-EC"/>
</dbReference>
<dbReference type="InterPro" id="IPR014729">
    <property type="entry name" value="Rossmann-like_a/b/a_fold"/>
</dbReference>
<evidence type="ECO:0000256" key="2">
    <source>
        <dbReference type="ARBA" id="ARBA00022598"/>
    </source>
</evidence>
<dbReference type="FunFam" id="1.10.240.10:FF:000001">
    <property type="entry name" value="Tyrosine--tRNA ligase"/>
    <property type="match status" value="1"/>
</dbReference>
<dbReference type="GO" id="GO:0005524">
    <property type="term" value="F:ATP binding"/>
    <property type="evidence" value="ECO:0007669"/>
    <property type="project" value="UniProtKB-KW"/>
</dbReference>
<dbReference type="STRING" id="578462.A0A0L0T931"/>
<name>A0A0L0T931_ALLM3</name>
<feature type="domain" description="Tyrosine--tRNA ligase SYY-like C-terminal" evidence="12">
    <location>
        <begin position="381"/>
        <end position="452"/>
    </location>
</feature>
<dbReference type="InterPro" id="IPR024088">
    <property type="entry name" value="Tyr-tRNA-ligase_bac-type"/>
</dbReference>
<dbReference type="EMBL" id="GG745371">
    <property type="protein sequence ID" value="KNE71318.1"/>
    <property type="molecule type" value="Genomic_DNA"/>
</dbReference>
<dbReference type="VEuPathDB" id="FungiDB:AMAG_15557"/>
<dbReference type="SUPFAM" id="SSF55174">
    <property type="entry name" value="Alpha-L RNA-binding motif"/>
    <property type="match status" value="1"/>
</dbReference>
<dbReference type="PROSITE" id="PS00178">
    <property type="entry name" value="AA_TRNA_LIGASE_I"/>
    <property type="match status" value="1"/>
</dbReference>
<organism evidence="13 14">
    <name type="scientific">Allomyces macrogynus (strain ATCC 38327)</name>
    <name type="common">Allomyces javanicus var. macrogynus</name>
    <dbReference type="NCBI Taxonomy" id="578462"/>
    <lineage>
        <taxon>Eukaryota</taxon>
        <taxon>Fungi</taxon>
        <taxon>Fungi incertae sedis</taxon>
        <taxon>Blastocladiomycota</taxon>
        <taxon>Blastocladiomycetes</taxon>
        <taxon>Blastocladiales</taxon>
        <taxon>Blastocladiaceae</taxon>
        <taxon>Allomyces</taxon>
    </lineage>
</organism>
<dbReference type="InterPro" id="IPR054608">
    <property type="entry name" value="SYY-like_C"/>
</dbReference>
<dbReference type="CDD" id="cd00805">
    <property type="entry name" value="TyrRS_core"/>
    <property type="match status" value="1"/>
</dbReference>
<dbReference type="EC" id="6.1.1.1" evidence="1 11"/>
<comment type="catalytic activity">
    <reaction evidence="9 11">
        <text>tRNA(Tyr) + L-tyrosine + ATP = L-tyrosyl-tRNA(Tyr) + AMP + diphosphate + H(+)</text>
        <dbReference type="Rhea" id="RHEA:10220"/>
        <dbReference type="Rhea" id="RHEA-COMP:9706"/>
        <dbReference type="Rhea" id="RHEA-COMP:9707"/>
        <dbReference type="ChEBI" id="CHEBI:15378"/>
        <dbReference type="ChEBI" id="CHEBI:30616"/>
        <dbReference type="ChEBI" id="CHEBI:33019"/>
        <dbReference type="ChEBI" id="CHEBI:58315"/>
        <dbReference type="ChEBI" id="CHEBI:78442"/>
        <dbReference type="ChEBI" id="CHEBI:78536"/>
        <dbReference type="ChEBI" id="CHEBI:456215"/>
        <dbReference type="EC" id="6.1.1.1"/>
    </reaction>
</comment>
<dbReference type="GO" id="GO:0005739">
    <property type="term" value="C:mitochondrion"/>
    <property type="evidence" value="ECO:0007669"/>
    <property type="project" value="TreeGrafter"/>
</dbReference>
<dbReference type="InterPro" id="IPR002305">
    <property type="entry name" value="aa-tRNA-synth_Ic"/>
</dbReference>
<gene>
    <name evidence="13" type="ORF">AMAG_15557</name>
</gene>
<evidence type="ECO:0000256" key="7">
    <source>
        <dbReference type="ARBA" id="ARBA00023146"/>
    </source>
</evidence>
<dbReference type="eggNOG" id="KOG2623">
    <property type="taxonomic scope" value="Eukaryota"/>
</dbReference>
<dbReference type="Proteomes" id="UP000054350">
    <property type="component" value="Unassembled WGS sequence"/>
</dbReference>
<keyword evidence="2 11" id="KW-0436">Ligase</keyword>
<protein>
    <recommendedName>
        <fullName evidence="1 11">Tyrosine--tRNA ligase</fullName>
        <ecNumber evidence="1 11">6.1.1.1</ecNumber>
    </recommendedName>
    <alternativeName>
        <fullName evidence="8 11">Tyrosyl-tRNA synthetase</fullName>
    </alternativeName>
</protein>
<dbReference type="InterPro" id="IPR002307">
    <property type="entry name" value="Tyr-tRNA-ligase"/>
</dbReference>
<evidence type="ECO:0000256" key="6">
    <source>
        <dbReference type="ARBA" id="ARBA00022917"/>
    </source>
</evidence>
<dbReference type="Gene3D" id="3.40.50.620">
    <property type="entry name" value="HUPs"/>
    <property type="match status" value="1"/>
</dbReference>
<evidence type="ECO:0000256" key="9">
    <source>
        <dbReference type="ARBA" id="ARBA00048248"/>
    </source>
</evidence>
<keyword evidence="5 10" id="KW-0694">RNA-binding</keyword>
<dbReference type="Pfam" id="PF22421">
    <property type="entry name" value="SYY_C-terminal"/>
    <property type="match status" value="1"/>
</dbReference>
<dbReference type="GO" id="GO:0006437">
    <property type="term" value="P:tyrosyl-tRNA aminoacylation"/>
    <property type="evidence" value="ECO:0007669"/>
    <property type="project" value="InterPro"/>
</dbReference>
<dbReference type="OMA" id="FKLYCGA"/>
<keyword evidence="7 11" id="KW-0030">Aminoacyl-tRNA synthetase</keyword>
<dbReference type="Gene3D" id="3.10.290.10">
    <property type="entry name" value="RNA-binding S4 domain"/>
    <property type="match status" value="1"/>
</dbReference>
<dbReference type="PROSITE" id="PS50889">
    <property type="entry name" value="S4"/>
    <property type="match status" value="1"/>
</dbReference>
<comment type="similarity">
    <text evidence="11">Belongs to the class-I aminoacyl-tRNA synthetase family.</text>
</comment>
<evidence type="ECO:0000256" key="8">
    <source>
        <dbReference type="ARBA" id="ARBA00033323"/>
    </source>
</evidence>
<evidence type="ECO:0000256" key="4">
    <source>
        <dbReference type="ARBA" id="ARBA00022840"/>
    </source>
</evidence>
<dbReference type="GO" id="GO:0005829">
    <property type="term" value="C:cytosol"/>
    <property type="evidence" value="ECO:0007669"/>
    <property type="project" value="TreeGrafter"/>
</dbReference>
<dbReference type="Gene3D" id="1.10.240.10">
    <property type="entry name" value="Tyrosyl-Transfer RNA Synthetase"/>
    <property type="match status" value="1"/>
</dbReference>
<evidence type="ECO:0000313" key="13">
    <source>
        <dbReference type="EMBL" id="KNE71318.1"/>
    </source>
</evidence>
<evidence type="ECO:0000313" key="14">
    <source>
        <dbReference type="Proteomes" id="UP000054350"/>
    </source>
</evidence>
<evidence type="ECO:0000259" key="12">
    <source>
        <dbReference type="Pfam" id="PF22421"/>
    </source>
</evidence>
<dbReference type="InterPro" id="IPR024107">
    <property type="entry name" value="Tyr-tRNA-ligase_bac_1"/>
</dbReference>
<keyword evidence="6 11" id="KW-0648">Protein biosynthesis</keyword>
<evidence type="ECO:0000256" key="10">
    <source>
        <dbReference type="PROSITE-ProRule" id="PRU00182"/>
    </source>
</evidence>
<keyword evidence="14" id="KW-1185">Reference proteome</keyword>
<dbReference type="InterPro" id="IPR036986">
    <property type="entry name" value="S4_RNA-bd_sf"/>
</dbReference>
<accession>A0A0L0T931</accession>
<evidence type="ECO:0000256" key="3">
    <source>
        <dbReference type="ARBA" id="ARBA00022741"/>
    </source>
</evidence>
<evidence type="ECO:0000256" key="5">
    <source>
        <dbReference type="ARBA" id="ARBA00022884"/>
    </source>
</evidence>
<reference evidence="14" key="2">
    <citation type="submission" date="2009-11" db="EMBL/GenBank/DDBJ databases">
        <title>The Genome Sequence of Allomyces macrogynus strain ATCC 38327.</title>
        <authorList>
            <consortium name="The Broad Institute Genome Sequencing Platform"/>
            <person name="Russ C."/>
            <person name="Cuomo C."/>
            <person name="Shea T."/>
            <person name="Young S.K."/>
            <person name="Zeng Q."/>
            <person name="Koehrsen M."/>
            <person name="Haas B."/>
            <person name="Borodovsky M."/>
            <person name="Guigo R."/>
            <person name="Alvarado L."/>
            <person name="Berlin A."/>
            <person name="Borenstein D."/>
            <person name="Chen Z."/>
            <person name="Engels R."/>
            <person name="Freedman E."/>
            <person name="Gellesch M."/>
            <person name="Goldberg J."/>
            <person name="Griggs A."/>
            <person name="Gujja S."/>
            <person name="Heiman D."/>
            <person name="Hepburn T."/>
            <person name="Howarth C."/>
            <person name="Jen D."/>
            <person name="Larson L."/>
            <person name="Lewis B."/>
            <person name="Mehta T."/>
            <person name="Park D."/>
            <person name="Pearson M."/>
            <person name="Roberts A."/>
            <person name="Saif S."/>
            <person name="Shenoy N."/>
            <person name="Sisk P."/>
            <person name="Stolte C."/>
            <person name="Sykes S."/>
            <person name="Walk T."/>
            <person name="White J."/>
            <person name="Yandava C."/>
            <person name="Burger G."/>
            <person name="Gray M.W."/>
            <person name="Holland P.W.H."/>
            <person name="King N."/>
            <person name="Lang F.B.F."/>
            <person name="Roger A.J."/>
            <person name="Ruiz-Trillo I."/>
            <person name="Lander E."/>
            <person name="Nusbaum C."/>
        </authorList>
    </citation>
    <scope>NUCLEOTIDE SEQUENCE [LARGE SCALE GENOMIC DNA]</scope>
    <source>
        <strain evidence="14">ATCC 38327</strain>
    </source>
</reference>
<dbReference type="AlphaFoldDB" id="A0A0L0T931"/>
<dbReference type="InterPro" id="IPR001412">
    <property type="entry name" value="aa-tRNA-synth_I_CS"/>
</dbReference>
<dbReference type="OrthoDB" id="337870at2759"/>
<keyword evidence="4 11" id="KW-0067">ATP-binding</keyword>
<dbReference type="GO" id="GO:0003723">
    <property type="term" value="F:RNA binding"/>
    <property type="evidence" value="ECO:0007669"/>
    <property type="project" value="UniProtKB-KW"/>
</dbReference>
<dbReference type="PANTHER" id="PTHR11766">
    <property type="entry name" value="TYROSYL-TRNA SYNTHETASE"/>
    <property type="match status" value="1"/>
</dbReference>
<dbReference type="PRINTS" id="PR01040">
    <property type="entry name" value="TRNASYNTHTYR"/>
</dbReference>
<reference evidence="13 14" key="1">
    <citation type="submission" date="2009-11" db="EMBL/GenBank/DDBJ databases">
        <title>Annotation of Allomyces macrogynus ATCC 38327.</title>
        <authorList>
            <consortium name="The Broad Institute Genome Sequencing Platform"/>
            <person name="Russ C."/>
            <person name="Cuomo C."/>
            <person name="Burger G."/>
            <person name="Gray M.W."/>
            <person name="Holland P.W.H."/>
            <person name="King N."/>
            <person name="Lang F.B.F."/>
            <person name="Roger A.J."/>
            <person name="Ruiz-Trillo I."/>
            <person name="Young S.K."/>
            <person name="Zeng Q."/>
            <person name="Gargeya S."/>
            <person name="Fitzgerald M."/>
            <person name="Haas B."/>
            <person name="Abouelleil A."/>
            <person name="Alvarado L."/>
            <person name="Arachchi H.M."/>
            <person name="Berlin A."/>
            <person name="Chapman S.B."/>
            <person name="Gearin G."/>
            <person name="Goldberg J."/>
            <person name="Griggs A."/>
            <person name="Gujja S."/>
            <person name="Hansen M."/>
            <person name="Heiman D."/>
            <person name="Howarth C."/>
            <person name="Larimer J."/>
            <person name="Lui A."/>
            <person name="MacDonald P.J.P."/>
            <person name="McCowen C."/>
            <person name="Montmayeur A."/>
            <person name="Murphy C."/>
            <person name="Neiman D."/>
            <person name="Pearson M."/>
            <person name="Priest M."/>
            <person name="Roberts A."/>
            <person name="Saif S."/>
            <person name="Shea T."/>
            <person name="Sisk P."/>
            <person name="Stolte C."/>
            <person name="Sykes S."/>
            <person name="Wortman J."/>
            <person name="Nusbaum C."/>
            <person name="Birren B."/>
        </authorList>
    </citation>
    <scope>NUCLEOTIDE SEQUENCE [LARGE SCALE GENOMIC DNA]</scope>
    <source>
        <strain evidence="13 14">ATCC 38327</strain>
    </source>
</reference>
<keyword evidence="3 11" id="KW-0547">Nucleotide-binding</keyword>
<dbReference type="Pfam" id="PF00579">
    <property type="entry name" value="tRNA-synt_1b"/>
    <property type="match status" value="1"/>
</dbReference>
<dbReference type="NCBIfam" id="TIGR00234">
    <property type="entry name" value="tyrS"/>
    <property type="match status" value="1"/>
</dbReference>
<dbReference type="SUPFAM" id="SSF52374">
    <property type="entry name" value="Nucleotidylyl transferase"/>
    <property type="match status" value="1"/>
</dbReference>
<dbReference type="HAMAP" id="MF_02006">
    <property type="entry name" value="Tyr_tRNA_synth_type1"/>
    <property type="match status" value="1"/>
</dbReference>
<proteinExistence type="inferred from homology"/>
<sequence>MAQINLARTMPALVHDLVGRGLVSSITNHGLFRRLDSPITLYCGIDPTADAPHIGNLLPMTCGLRFLTHGHSVISLIGGATGAIGDPSGRSTERNALGPDQLAHNVAGLTHQVHRFYTNALGYAERRGYPLASTAAAEKVQVVNNADWYANMSLVDFLGDVGRHSRVSAMLSRESVRARMESEAGISFTEFAYQLLQAHDFYHLYSTKHCQLQIGGSDQWGNIVAGLDMIRKRHPPTGTDQDDPAFGLTLPLVTTASGEKFGKSAGNAVWMDEKKTSVFDFYQFFMRTQDADVEQYLKYFTLLPLKEIDDLIMEHDKLPERRLAQKTLADEVTEMVHSESLLQKARVQTELMYAQSRAALHDLDVTAVLAAFKNDPRLARVELTGSMTIAELCAKAGACSSKSEAVKLAKRGGLYLNQERVADALNQTVTSTDLVGGRMCILRTGKANYWIVEVVPGVSSS</sequence>
<evidence type="ECO:0000256" key="11">
    <source>
        <dbReference type="RuleBase" id="RU361234"/>
    </source>
</evidence>
<evidence type="ECO:0000256" key="1">
    <source>
        <dbReference type="ARBA" id="ARBA00013160"/>
    </source>
</evidence>